<dbReference type="GO" id="GO:0007420">
    <property type="term" value="P:brain development"/>
    <property type="evidence" value="ECO:0007669"/>
    <property type="project" value="TreeGrafter"/>
</dbReference>
<dbReference type="CDD" id="cd00086">
    <property type="entry name" value="homeodomain"/>
    <property type="match status" value="1"/>
</dbReference>
<dbReference type="PANTHER" id="PTHR24339">
    <property type="entry name" value="HOMEOBOX PROTEIN EMX-RELATED"/>
    <property type="match status" value="1"/>
</dbReference>
<keyword evidence="4 8" id="KW-0238">DNA-binding</keyword>
<dbReference type="PRINTS" id="PR00024">
    <property type="entry name" value="HOMEOBOX"/>
</dbReference>
<evidence type="ECO:0000256" key="7">
    <source>
        <dbReference type="ARBA" id="ARBA00023242"/>
    </source>
</evidence>
<dbReference type="PROSITE" id="PS50071">
    <property type="entry name" value="HOMEOBOX_2"/>
    <property type="match status" value="1"/>
</dbReference>
<evidence type="ECO:0000313" key="13">
    <source>
        <dbReference type="Proteomes" id="UP001162480"/>
    </source>
</evidence>
<evidence type="ECO:0000259" key="11">
    <source>
        <dbReference type="PROSITE" id="PS50071"/>
    </source>
</evidence>
<evidence type="ECO:0000256" key="4">
    <source>
        <dbReference type="ARBA" id="ARBA00023125"/>
    </source>
</evidence>
<dbReference type="GO" id="GO:0030182">
    <property type="term" value="P:neuron differentiation"/>
    <property type="evidence" value="ECO:0007669"/>
    <property type="project" value="TreeGrafter"/>
</dbReference>
<keyword evidence="6" id="KW-0804">Transcription</keyword>
<dbReference type="InterPro" id="IPR009057">
    <property type="entry name" value="Homeodomain-like_sf"/>
</dbReference>
<sequence length="207" mass="23932">MAKSAINNNNNNNNNSNSNHSHNNTNNNNNSSSISSNINSSSNSSCGQYDDHEASMNTETGPRRKYPDYCRTMTIKDANGVIRELVFPKALDLDRPKRSRTTFSKEQLYFLEEEFQRKQYMVGKERSQLAKRLCLTETQVKVWFQNRRTKSKRDKCRETMDMAKDLFPADNLLKYLQPSSQPPCNCYGLLSYQQYTPFYSISGMTQL</sequence>
<dbReference type="InterPro" id="IPR001356">
    <property type="entry name" value="HD"/>
</dbReference>
<evidence type="ECO:0000256" key="5">
    <source>
        <dbReference type="ARBA" id="ARBA00023155"/>
    </source>
</evidence>
<evidence type="ECO:0000256" key="9">
    <source>
        <dbReference type="RuleBase" id="RU000682"/>
    </source>
</evidence>
<dbReference type="Proteomes" id="UP001162480">
    <property type="component" value="Chromosome 14"/>
</dbReference>
<dbReference type="InterPro" id="IPR017970">
    <property type="entry name" value="Homeobox_CS"/>
</dbReference>
<evidence type="ECO:0000256" key="8">
    <source>
        <dbReference type="PROSITE-ProRule" id="PRU00108"/>
    </source>
</evidence>
<accession>A0AA36FG25</accession>
<dbReference type="InterPro" id="IPR050877">
    <property type="entry name" value="EMX-VAX-Noto_Homeobox_TFs"/>
</dbReference>
<dbReference type="Pfam" id="PF00046">
    <property type="entry name" value="Homeodomain"/>
    <property type="match status" value="1"/>
</dbReference>
<keyword evidence="2" id="KW-0217">Developmental protein</keyword>
<evidence type="ECO:0000256" key="1">
    <source>
        <dbReference type="ARBA" id="ARBA00004123"/>
    </source>
</evidence>
<reference evidence="12" key="1">
    <citation type="submission" date="2023-08" db="EMBL/GenBank/DDBJ databases">
        <authorList>
            <person name="Alioto T."/>
            <person name="Alioto T."/>
            <person name="Gomez Garrido J."/>
        </authorList>
    </citation>
    <scope>NUCLEOTIDE SEQUENCE</scope>
</reference>
<evidence type="ECO:0000313" key="12">
    <source>
        <dbReference type="EMBL" id="CAI9733208.1"/>
    </source>
</evidence>
<dbReference type="GO" id="GO:0000981">
    <property type="term" value="F:DNA-binding transcription factor activity, RNA polymerase II-specific"/>
    <property type="evidence" value="ECO:0007669"/>
    <property type="project" value="InterPro"/>
</dbReference>
<dbReference type="InterPro" id="IPR020479">
    <property type="entry name" value="HD_metazoa"/>
</dbReference>
<dbReference type="EMBL" id="OX597827">
    <property type="protein sequence ID" value="CAI9733208.1"/>
    <property type="molecule type" value="Genomic_DNA"/>
</dbReference>
<gene>
    <name evidence="12" type="ORF">OCTVUL_1B006762</name>
</gene>
<dbReference type="SMART" id="SM00389">
    <property type="entry name" value="HOX"/>
    <property type="match status" value="1"/>
</dbReference>
<dbReference type="Gene3D" id="1.10.10.60">
    <property type="entry name" value="Homeodomain-like"/>
    <property type="match status" value="1"/>
</dbReference>
<evidence type="ECO:0000256" key="2">
    <source>
        <dbReference type="ARBA" id="ARBA00022473"/>
    </source>
</evidence>
<feature type="DNA-binding region" description="Homeobox" evidence="8">
    <location>
        <begin position="96"/>
        <end position="155"/>
    </location>
</feature>
<keyword evidence="13" id="KW-1185">Reference proteome</keyword>
<proteinExistence type="predicted"/>
<keyword evidence="7 8" id="KW-0539">Nucleus</keyword>
<dbReference type="GO" id="GO:0005634">
    <property type="term" value="C:nucleus"/>
    <property type="evidence" value="ECO:0007669"/>
    <property type="project" value="UniProtKB-SubCell"/>
</dbReference>
<dbReference type="AlphaFoldDB" id="A0AA36FG25"/>
<dbReference type="PANTHER" id="PTHR24339:SF34">
    <property type="entry name" value="VENTRAL ANTERIOR HOMEOBOX 2"/>
    <property type="match status" value="1"/>
</dbReference>
<evidence type="ECO:0000256" key="6">
    <source>
        <dbReference type="ARBA" id="ARBA00023163"/>
    </source>
</evidence>
<dbReference type="SUPFAM" id="SSF46689">
    <property type="entry name" value="Homeodomain-like"/>
    <property type="match status" value="1"/>
</dbReference>
<feature type="domain" description="Homeobox" evidence="11">
    <location>
        <begin position="94"/>
        <end position="154"/>
    </location>
</feature>
<dbReference type="GO" id="GO:0000978">
    <property type="term" value="F:RNA polymerase II cis-regulatory region sequence-specific DNA binding"/>
    <property type="evidence" value="ECO:0007669"/>
    <property type="project" value="TreeGrafter"/>
</dbReference>
<dbReference type="PROSITE" id="PS00027">
    <property type="entry name" value="HOMEOBOX_1"/>
    <property type="match status" value="1"/>
</dbReference>
<evidence type="ECO:0000256" key="10">
    <source>
        <dbReference type="SAM" id="MobiDB-lite"/>
    </source>
</evidence>
<organism evidence="12 13">
    <name type="scientific">Octopus vulgaris</name>
    <name type="common">Common octopus</name>
    <dbReference type="NCBI Taxonomy" id="6645"/>
    <lineage>
        <taxon>Eukaryota</taxon>
        <taxon>Metazoa</taxon>
        <taxon>Spiralia</taxon>
        <taxon>Lophotrochozoa</taxon>
        <taxon>Mollusca</taxon>
        <taxon>Cephalopoda</taxon>
        <taxon>Coleoidea</taxon>
        <taxon>Octopodiformes</taxon>
        <taxon>Octopoda</taxon>
        <taxon>Incirrata</taxon>
        <taxon>Octopodidae</taxon>
        <taxon>Octopus</taxon>
    </lineage>
</organism>
<feature type="compositionally biased region" description="Low complexity" evidence="10">
    <location>
        <begin position="7"/>
        <end position="45"/>
    </location>
</feature>
<evidence type="ECO:0000256" key="3">
    <source>
        <dbReference type="ARBA" id="ARBA00023015"/>
    </source>
</evidence>
<feature type="region of interest" description="Disordered" evidence="10">
    <location>
        <begin position="1"/>
        <end position="67"/>
    </location>
</feature>
<comment type="subcellular location">
    <subcellularLocation>
        <location evidence="1 8 9">Nucleus</location>
    </subcellularLocation>
</comment>
<keyword evidence="5 8" id="KW-0371">Homeobox</keyword>
<keyword evidence="3" id="KW-0805">Transcription regulation</keyword>
<protein>
    <submittedName>
        <fullName evidence="12">Ventral anterior homeobox 2-like</fullName>
    </submittedName>
</protein>
<name>A0AA36FG25_OCTVU</name>